<sequence>MKANKEMLTQTIQQFLLERGVIVADNNIDSYNFVKEGTLDSFEILTLIMQLESDFRIAVPPELLMDTENANVGTLVNSLVKLVNDRDKS</sequence>
<reference evidence="2 4" key="2">
    <citation type="submission" date="2018-08" db="EMBL/GenBank/DDBJ databases">
        <title>Whole Genome Sequences of Two Pseudoalteromonas piscicida Strains, DE1-A and DE2-A, which Exhibit Strong Antibacterial Activity against Vibrio vulnificus.</title>
        <authorList>
            <person name="Richards G.P."/>
            <person name="Needleman D.S."/>
            <person name="Watson M.A."/>
            <person name="Polson S.W."/>
        </authorList>
    </citation>
    <scope>NUCLEOTIDE SEQUENCE [LARGE SCALE GENOMIC DNA]</scope>
    <source>
        <strain evidence="2 4">DE2-A</strain>
    </source>
</reference>
<evidence type="ECO:0000313" key="3">
    <source>
        <dbReference type="EMBL" id="TMN74600.1"/>
    </source>
</evidence>
<reference evidence="3" key="4">
    <citation type="submission" date="2019-09" db="EMBL/GenBank/DDBJ databases">
        <title>Co-occurence of chitin degradation, pigmentation and bioactivity in marine Pseudoalteromonas.</title>
        <authorList>
            <person name="Sonnenschein E.C."/>
            <person name="Bech P.K."/>
        </authorList>
    </citation>
    <scope>NUCLEOTIDE SEQUENCE</scope>
    <source>
        <strain evidence="3">S1607</strain>
    </source>
</reference>
<dbReference type="InterPro" id="IPR036736">
    <property type="entry name" value="ACP-like_sf"/>
</dbReference>
<feature type="domain" description="Carrier" evidence="1">
    <location>
        <begin position="32"/>
        <end position="77"/>
    </location>
</feature>
<dbReference type="RefSeq" id="WP_088531033.1">
    <property type="nucleotide sequence ID" value="NZ_CP021646.1"/>
</dbReference>
<dbReference type="SUPFAM" id="SSF47336">
    <property type="entry name" value="ACP-like"/>
    <property type="match status" value="1"/>
</dbReference>
<evidence type="ECO:0000313" key="2">
    <source>
        <dbReference type="EMBL" id="AXR01822.1"/>
    </source>
</evidence>
<evidence type="ECO:0000313" key="4">
    <source>
        <dbReference type="Proteomes" id="UP000258102"/>
    </source>
</evidence>
<accession>A0AAD0W3Q5</accession>
<proteinExistence type="predicted"/>
<dbReference type="KEGG" id="ppis:B1L02_10930"/>
<evidence type="ECO:0000259" key="1">
    <source>
        <dbReference type="Pfam" id="PF00550"/>
    </source>
</evidence>
<name>A0AAD0W3Q5_PSEO7</name>
<organism evidence="2 4">
    <name type="scientific">Pseudoalteromonas piscicida</name>
    <dbReference type="NCBI Taxonomy" id="43662"/>
    <lineage>
        <taxon>Bacteria</taxon>
        <taxon>Pseudomonadati</taxon>
        <taxon>Pseudomonadota</taxon>
        <taxon>Gammaproteobacteria</taxon>
        <taxon>Alteromonadales</taxon>
        <taxon>Pseudoalteromonadaceae</taxon>
        <taxon>Pseudoalteromonas</taxon>
    </lineage>
</organism>
<dbReference type="AlphaFoldDB" id="A0AAD0W3Q5"/>
<dbReference type="Proteomes" id="UP000305423">
    <property type="component" value="Unassembled WGS sequence"/>
</dbReference>
<dbReference type="Pfam" id="PF00550">
    <property type="entry name" value="PP-binding"/>
    <property type="match status" value="1"/>
</dbReference>
<reference evidence="3 5" key="1">
    <citation type="submission" date="2017-12" db="EMBL/GenBank/DDBJ databases">
        <authorList>
            <person name="Paulsen S."/>
            <person name="Gram L.K."/>
        </authorList>
    </citation>
    <scope>NUCLEOTIDE SEQUENCE [LARGE SCALE GENOMIC DNA]</scope>
    <source>
        <strain evidence="3 5">S1607</strain>
    </source>
</reference>
<reference evidence="5" key="3">
    <citation type="submission" date="2019-06" db="EMBL/GenBank/DDBJ databases">
        <title>Co-occurence of chitin degradation, pigmentation and bioactivity in marine Pseudoalteromonas.</title>
        <authorList>
            <person name="Sonnenschein E.C."/>
            <person name="Bech P.K."/>
        </authorList>
    </citation>
    <scope>NUCLEOTIDE SEQUENCE [LARGE SCALE GENOMIC DNA]</scope>
    <source>
        <strain evidence="5">S1607</strain>
    </source>
</reference>
<dbReference type="EMBL" id="PNEL01000053">
    <property type="protein sequence ID" value="TMN74600.1"/>
    <property type="molecule type" value="Genomic_DNA"/>
</dbReference>
<dbReference type="EMBL" id="CP031761">
    <property type="protein sequence ID" value="AXR01822.1"/>
    <property type="molecule type" value="Genomic_DNA"/>
</dbReference>
<protein>
    <submittedName>
        <fullName evidence="2">Acyl carrier protein</fullName>
    </submittedName>
</protein>
<evidence type="ECO:0000313" key="5">
    <source>
        <dbReference type="Proteomes" id="UP000305423"/>
    </source>
</evidence>
<dbReference type="InterPro" id="IPR009081">
    <property type="entry name" value="PP-bd_ACP"/>
</dbReference>
<dbReference type="Gene3D" id="1.10.1200.10">
    <property type="entry name" value="ACP-like"/>
    <property type="match status" value="1"/>
</dbReference>
<gene>
    <name evidence="3" type="ORF">CWB74_18435</name>
    <name evidence="2" type="ORF">D0511_06825</name>
</gene>
<dbReference type="Proteomes" id="UP000258102">
    <property type="component" value="Chromosome 1"/>
</dbReference>